<organism evidence="3 4">
    <name type="scientific">Calicophoron daubneyi</name>
    <name type="common">Rumen fluke</name>
    <name type="synonym">Paramphistomum daubneyi</name>
    <dbReference type="NCBI Taxonomy" id="300641"/>
    <lineage>
        <taxon>Eukaryota</taxon>
        <taxon>Metazoa</taxon>
        <taxon>Spiralia</taxon>
        <taxon>Lophotrochozoa</taxon>
        <taxon>Platyhelminthes</taxon>
        <taxon>Trematoda</taxon>
        <taxon>Digenea</taxon>
        <taxon>Plagiorchiida</taxon>
        <taxon>Pronocephalata</taxon>
        <taxon>Paramphistomoidea</taxon>
        <taxon>Paramphistomidae</taxon>
        <taxon>Calicophoron</taxon>
    </lineage>
</organism>
<dbReference type="Proteomes" id="UP001497525">
    <property type="component" value="Unassembled WGS sequence"/>
</dbReference>
<dbReference type="EMBL" id="CAXLJL010000778">
    <property type="protein sequence ID" value="CAL5140715.1"/>
    <property type="molecule type" value="Genomic_DNA"/>
</dbReference>
<feature type="transmembrane region" description="Helical" evidence="2">
    <location>
        <begin position="526"/>
        <end position="546"/>
    </location>
</feature>
<proteinExistence type="predicted"/>
<keyword evidence="2" id="KW-1133">Transmembrane helix</keyword>
<feature type="compositionally biased region" description="Polar residues" evidence="1">
    <location>
        <begin position="715"/>
        <end position="727"/>
    </location>
</feature>
<protein>
    <submittedName>
        <fullName evidence="3">Uncharacterized protein</fullName>
    </submittedName>
</protein>
<feature type="region of interest" description="Disordered" evidence="1">
    <location>
        <begin position="665"/>
        <end position="727"/>
    </location>
</feature>
<keyword evidence="2" id="KW-0472">Membrane</keyword>
<evidence type="ECO:0000256" key="2">
    <source>
        <dbReference type="SAM" id="Phobius"/>
    </source>
</evidence>
<evidence type="ECO:0000313" key="3">
    <source>
        <dbReference type="EMBL" id="CAL5140715.1"/>
    </source>
</evidence>
<feature type="transmembrane region" description="Helical" evidence="2">
    <location>
        <begin position="165"/>
        <end position="187"/>
    </location>
</feature>
<feature type="region of interest" description="Disordered" evidence="1">
    <location>
        <begin position="337"/>
        <end position="360"/>
    </location>
</feature>
<comment type="caution">
    <text evidence="3">The sequence shown here is derived from an EMBL/GenBank/DDBJ whole genome shotgun (WGS) entry which is preliminary data.</text>
</comment>
<evidence type="ECO:0000256" key="1">
    <source>
        <dbReference type="SAM" id="MobiDB-lite"/>
    </source>
</evidence>
<evidence type="ECO:0000313" key="4">
    <source>
        <dbReference type="Proteomes" id="UP001497525"/>
    </source>
</evidence>
<name>A0AAV2U0E7_CALDB</name>
<feature type="compositionally biased region" description="Basic and acidic residues" evidence="1">
    <location>
        <begin position="338"/>
        <end position="350"/>
    </location>
</feature>
<sequence length="945" mass="106898">MDTKSTYDFSTKPIVSCILLSRQKWAIPTSSVACQTKLVAIKTSTPKFGPKFKRPELRNKLSKVFIILLNKYKPLNYSETQWYSRAIGTTDQVQYNFYFFLVNQITFPNIHSYWHISNWLLKPARPIDLTNFWAHSVISDTTQKLQPLTTPIQRETNDTKTLQTVLYFCFPSLPVLTILVALINVVYEAKNYTCPRKLFSARPYVTRLSHRLMVFFVLTCITACLTWLAVLTRYIPMTHVPTQLSPVSNRGEGKTHSDLNSPITYDEAPNFVSHLPAILTMQAVLRLTLLWLVIGMIIDRIQTINKLNRSPTNKRLKFYLKLVHSLAEENCGNGLTNEKVDAKTEGKSASDNEDNDDGTIQRMSKETCQPGRNCRKSFHRIVSVCAYKICGIRDPELDCCYNCRRNFRHWYRKQRYMAWQHKHEKDVSDTNTSSVQNPRPNCHCVLNPTTDTLRSVGKTFIETAFVICSSLAICLPQLWAYEFRREQVMKPSFERTRLQVVEALTWHLTNRVGRAVYEYTLSTLSFVIPGFVLITILSFLVIRMHVVNTRLQKRLSNSLHLICPNTSHLHEFAVQYCVKSLNRDSLLIFLFGLLYIVCWLPQSLVDTIHRLSCLLGTSEPGADGFTWITKKGLLLIQLLSLFGEFFIQIVFLVLRACEPSWIVSSSSSSSTAGGSCSSQSIHNDEQVEGSGEHENEAENRRNRRANAVPSEDGKTSQNISPLPTSHTMSERVRPMCAIAHYPMSPKHGRSCQSNPSPFGSPYFPRTALDMMQIEPHSMYGYPPKSSFNEPRSMTVMLTYSPRSRHPLRMKPDSLLCPLPPNTPASKCKQWPVQKSPPPLPPPPRHLNGMIGDSSIYSTPDGSPTPMTYRCIEPCTVHYSPDLGAHTFIQPPSSPGALSFRQTDSGITGLGGSVSMNSDAHYDTQQQGKADELLFSGPSAQLVGQL</sequence>
<feature type="transmembrane region" description="Helical" evidence="2">
    <location>
        <begin position="277"/>
        <end position="298"/>
    </location>
</feature>
<dbReference type="AlphaFoldDB" id="A0AAV2U0E7"/>
<keyword evidence="2" id="KW-0812">Transmembrane</keyword>
<feature type="compositionally biased region" description="Basic and acidic residues" evidence="1">
    <location>
        <begin position="682"/>
        <end position="700"/>
    </location>
</feature>
<feature type="transmembrane region" description="Helical" evidence="2">
    <location>
        <begin position="634"/>
        <end position="654"/>
    </location>
</feature>
<reference evidence="3" key="1">
    <citation type="submission" date="2024-06" db="EMBL/GenBank/DDBJ databases">
        <authorList>
            <person name="Liu X."/>
            <person name="Lenzi L."/>
            <person name="Haldenby T S."/>
            <person name="Uol C."/>
        </authorList>
    </citation>
    <scope>NUCLEOTIDE SEQUENCE</scope>
</reference>
<feature type="transmembrane region" description="Helical" evidence="2">
    <location>
        <begin position="586"/>
        <end position="605"/>
    </location>
</feature>
<gene>
    <name evidence="3" type="ORF">CDAUBV1_LOCUS16011</name>
</gene>
<accession>A0AAV2U0E7</accession>
<feature type="compositionally biased region" description="Low complexity" evidence="1">
    <location>
        <begin position="665"/>
        <end position="680"/>
    </location>
</feature>
<feature type="transmembrane region" description="Helical" evidence="2">
    <location>
        <begin position="208"/>
        <end position="230"/>
    </location>
</feature>
<feature type="transmembrane region" description="Helical" evidence="2">
    <location>
        <begin position="460"/>
        <end position="481"/>
    </location>
</feature>
<dbReference type="Gene3D" id="1.20.1070.10">
    <property type="entry name" value="Rhodopsin 7-helix transmembrane proteins"/>
    <property type="match status" value="1"/>
</dbReference>